<evidence type="ECO:0000313" key="3">
    <source>
        <dbReference type="Proteomes" id="UP000250790"/>
    </source>
</evidence>
<evidence type="ECO:0000313" key="2">
    <source>
        <dbReference type="EMBL" id="PUE55443.1"/>
    </source>
</evidence>
<dbReference type="EMBL" id="NESN01000001">
    <property type="protein sequence ID" value="PUE55443.1"/>
    <property type="molecule type" value="Genomic_DNA"/>
</dbReference>
<organism evidence="2 3">
    <name type="scientific">Limnohabitans parvus II-B4</name>
    <dbReference type="NCBI Taxonomy" id="1293052"/>
    <lineage>
        <taxon>Bacteria</taxon>
        <taxon>Pseudomonadati</taxon>
        <taxon>Pseudomonadota</taxon>
        <taxon>Betaproteobacteria</taxon>
        <taxon>Burkholderiales</taxon>
        <taxon>Comamonadaceae</taxon>
        <taxon>Limnohabitans</taxon>
    </lineage>
</organism>
<dbReference type="Pfam" id="PF05643">
    <property type="entry name" value="GNA1162-like"/>
    <property type="match status" value="1"/>
</dbReference>
<sequence length="225" mass="24292">MKNFLKLAAAALAVLVLSGCATKPPVPYDYTEYKLSNPKSILVLPPVNKTPEVRAPYSMLAQVTLPLAESGYYVLPVSLVDETLKENGVTQAQDAHELPSAKLREIFGADAALYITMTKYGTVYQVLDSNTTVTAQARLVDLKTDKVLWTGSATASTAEQQNQNQGGLAGMLITAIVKQIVGTVTDQSHPMAGLTSRRLLSAGRFQGLLFGPRSPHYNKEADKPR</sequence>
<keyword evidence="3" id="KW-1185">Reference proteome</keyword>
<protein>
    <recommendedName>
        <fullName evidence="4">DUF799 domain-containing protein</fullName>
    </recommendedName>
</protein>
<reference evidence="2 3" key="1">
    <citation type="submission" date="2017-04" db="EMBL/GenBank/DDBJ databases">
        <title>Unexpected and diverse lifestyles within the genus Limnohabitans.</title>
        <authorList>
            <person name="Kasalicky V."/>
            <person name="Mehrshad M."/>
            <person name="Andrei S.-A."/>
            <person name="Salcher M."/>
            <person name="Kratochvilova H."/>
            <person name="Simek K."/>
            <person name="Ghai R."/>
        </authorList>
    </citation>
    <scope>NUCLEOTIDE SEQUENCE [LARGE SCALE GENOMIC DNA]</scope>
    <source>
        <strain evidence="2 3">II-B4</strain>
    </source>
</reference>
<keyword evidence="1" id="KW-0732">Signal</keyword>
<gene>
    <name evidence="2" type="ORF">B9Z37_02435</name>
</gene>
<dbReference type="AlphaFoldDB" id="A0A315ECH0"/>
<dbReference type="Proteomes" id="UP000250790">
    <property type="component" value="Unassembled WGS sequence"/>
</dbReference>
<dbReference type="RefSeq" id="WP_108311438.1">
    <property type="nucleotide sequence ID" value="NZ_NESN01000001.1"/>
</dbReference>
<dbReference type="InterPro" id="IPR008517">
    <property type="entry name" value="GNA1162-like"/>
</dbReference>
<evidence type="ECO:0000256" key="1">
    <source>
        <dbReference type="SAM" id="SignalP"/>
    </source>
</evidence>
<proteinExistence type="predicted"/>
<evidence type="ECO:0008006" key="4">
    <source>
        <dbReference type="Google" id="ProtNLM"/>
    </source>
</evidence>
<accession>A0A315ECH0</accession>
<feature type="chain" id="PRO_5016454614" description="DUF799 domain-containing protein" evidence="1">
    <location>
        <begin position="24"/>
        <end position="225"/>
    </location>
</feature>
<dbReference type="OrthoDB" id="1014694at2"/>
<dbReference type="Gene3D" id="3.40.50.10610">
    <property type="entry name" value="ABC-type transport auxiliary lipoprotein component"/>
    <property type="match status" value="1"/>
</dbReference>
<dbReference type="PROSITE" id="PS51257">
    <property type="entry name" value="PROKAR_LIPOPROTEIN"/>
    <property type="match status" value="1"/>
</dbReference>
<comment type="caution">
    <text evidence="2">The sequence shown here is derived from an EMBL/GenBank/DDBJ whole genome shotgun (WGS) entry which is preliminary data.</text>
</comment>
<feature type="signal peptide" evidence="1">
    <location>
        <begin position="1"/>
        <end position="23"/>
    </location>
</feature>
<name>A0A315ECH0_9BURK</name>